<feature type="non-terminal residue" evidence="1">
    <location>
        <position position="15"/>
    </location>
</feature>
<sequence length="15" mass="1904">MISPHKFWKHVLRPK</sequence>
<dbReference type="Proteomes" id="UP000028045">
    <property type="component" value="Unassembled WGS sequence"/>
</dbReference>
<evidence type="ECO:0000313" key="2">
    <source>
        <dbReference type="Proteomes" id="UP000028045"/>
    </source>
</evidence>
<accession>A0A084B9X9</accession>
<dbReference type="HOGENOM" id="CLU_3434872_0_0_1"/>
<keyword evidence="2" id="KW-1185">Reference proteome</keyword>
<name>A0A084B9X9_STACB</name>
<organism evidence="1 2">
    <name type="scientific">Stachybotrys chartarum (strain CBS 109288 / IBT 7711)</name>
    <name type="common">Toxic black mold</name>
    <name type="synonym">Stilbospora chartarum</name>
    <dbReference type="NCBI Taxonomy" id="1280523"/>
    <lineage>
        <taxon>Eukaryota</taxon>
        <taxon>Fungi</taxon>
        <taxon>Dikarya</taxon>
        <taxon>Ascomycota</taxon>
        <taxon>Pezizomycotina</taxon>
        <taxon>Sordariomycetes</taxon>
        <taxon>Hypocreomycetidae</taxon>
        <taxon>Hypocreales</taxon>
        <taxon>Stachybotryaceae</taxon>
        <taxon>Stachybotrys</taxon>
    </lineage>
</organism>
<protein>
    <submittedName>
        <fullName evidence="1">Uncharacterized protein</fullName>
    </submittedName>
</protein>
<dbReference type="EMBL" id="KL647619">
    <property type="protein sequence ID" value="KEY74358.1"/>
    <property type="molecule type" value="Genomic_DNA"/>
</dbReference>
<evidence type="ECO:0000313" key="1">
    <source>
        <dbReference type="EMBL" id="KEY74358.1"/>
    </source>
</evidence>
<proteinExistence type="predicted"/>
<reference evidence="1 2" key="1">
    <citation type="journal article" date="2014" name="BMC Genomics">
        <title>Comparative genome sequencing reveals chemotype-specific gene clusters in the toxigenic black mold Stachybotrys.</title>
        <authorList>
            <person name="Semeiks J."/>
            <person name="Borek D."/>
            <person name="Otwinowski Z."/>
            <person name="Grishin N.V."/>
        </authorList>
    </citation>
    <scope>NUCLEOTIDE SEQUENCE [LARGE SCALE GENOMIC DNA]</scope>
    <source>
        <strain evidence="2">CBS 109288 / IBT 7711</strain>
    </source>
</reference>
<gene>
    <name evidence="1" type="ORF">S7711_11604</name>
</gene>